<dbReference type="AlphaFoldDB" id="A0A2T3MNH6"/>
<name>A0A2T3MNH6_9GAMM</name>
<keyword evidence="1" id="KW-1133">Transmembrane helix</keyword>
<feature type="transmembrane region" description="Helical" evidence="1">
    <location>
        <begin position="56"/>
        <end position="75"/>
    </location>
</feature>
<feature type="transmembrane region" description="Helical" evidence="1">
    <location>
        <begin position="12"/>
        <end position="35"/>
    </location>
</feature>
<dbReference type="EMBL" id="PYLW01000004">
    <property type="protein sequence ID" value="PSV98318.1"/>
    <property type="molecule type" value="Genomic_DNA"/>
</dbReference>
<dbReference type="Proteomes" id="UP000241954">
    <property type="component" value="Unassembled WGS sequence"/>
</dbReference>
<comment type="caution">
    <text evidence="2">The sequence shown here is derived from an EMBL/GenBank/DDBJ whole genome shotgun (WGS) entry which is preliminary data.</text>
</comment>
<accession>A0A2T3MNH6</accession>
<feature type="transmembrane region" description="Helical" evidence="1">
    <location>
        <begin position="138"/>
        <end position="157"/>
    </location>
</feature>
<proteinExistence type="predicted"/>
<gene>
    <name evidence="2" type="ORF">C9I88_06545</name>
</gene>
<sequence length="182" mass="19669">MDFFHLFGDNQVLNATAGFFIFALAASLVGVGLYACGLFRDIRQQASKAKQLGRMLSILAGLTLVMSGVGKLIGLEPMVLKFTHMGLVHLFKFVGISEVIFGTMILIPATFRLGFLFGSALLAGAITSHLPIHSDGAAWAIPSGSVITLLWAGAFFYDTDVFPTWLTRAAWINRLLGKFKVA</sequence>
<evidence type="ECO:0008006" key="4">
    <source>
        <dbReference type="Google" id="ProtNLM"/>
    </source>
</evidence>
<reference evidence="2 3" key="1">
    <citation type="submission" date="2018-01" db="EMBL/GenBank/DDBJ databases">
        <title>Whole genome sequencing of Histamine producing bacteria.</title>
        <authorList>
            <person name="Butler K."/>
        </authorList>
    </citation>
    <scope>NUCLEOTIDE SEQUENCE [LARGE SCALE GENOMIC DNA]</scope>
    <source>
        <strain evidence="2 3">NCIMB 13481</strain>
    </source>
</reference>
<organism evidence="2 3">
    <name type="scientific">Photobacterium iliopiscarium</name>
    <dbReference type="NCBI Taxonomy" id="56192"/>
    <lineage>
        <taxon>Bacteria</taxon>
        <taxon>Pseudomonadati</taxon>
        <taxon>Pseudomonadota</taxon>
        <taxon>Gammaproteobacteria</taxon>
        <taxon>Vibrionales</taxon>
        <taxon>Vibrionaceae</taxon>
        <taxon>Photobacterium</taxon>
    </lineage>
</organism>
<evidence type="ECO:0000256" key="1">
    <source>
        <dbReference type="SAM" id="Phobius"/>
    </source>
</evidence>
<keyword evidence="1" id="KW-0472">Membrane</keyword>
<evidence type="ECO:0000313" key="3">
    <source>
        <dbReference type="Proteomes" id="UP000241954"/>
    </source>
</evidence>
<protein>
    <recommendedName>
        <fullName evidence="4">DoxX family protein</fullName>
    </recommendedName>
</protein>
<evidence type="ECO:0000313" key="2">
    <source>
        <dbReference type="EMBL" id="PSV98318.1"/>
    </source>
</evidence>
<keyword evidence="1" id="KW-0812">Transmembrane</keyword>